<evidence type="ECO:0000256" key="1">
    <source>
        <dbReference type="SAM" id="MobiDB-lite"/>
    </source>
</evidence>
<organism evidence="3 4">
    <name type="scientific">Toxocara canis</name>
    <name type="common">Canine roundworm</name>
    <dbReference type="NCBI Taxonomy" id="6265"/>
    <lineage>
        <taxon>Eukaryota</taxon>
        <taxon>Metazoa</taxon>
        <taxon>Ecdysozoa</taxon>
        <taxon>Nematoda</taxon>
        <taxon>Chromadorea</taxon>
        <taxon>Rhabditida</taxon>
        <taxon>Spirurina</taxon>
        <taxon>Ascaridomorpha</taxon>
        <taxon>Ascaridoidea</taxon>
        <taxon>Toxocaridae</taxon>
        <taxon>Toxocara</taxon>
    </lineage>
</organism>
<reference evidence="2 3" key="2">
    <citation type="submission" date="2018-11" db="EMBL/GenBank/DDBJ databases">
        <authorList>
            <consortium name="Pathogen Informatics"/>
        </authorList>
    </citation>
    <scope>NUCLEOTIDE SEQUENCE [LARGE SCALE GENOMIC DNA]</scope>
</reference>
<protein>
    <submittedName>
        <fullName evidence="4">AGC-kinase C-terminal domain-containing protein</fullName>
    </submittedName>
</protein>
<accession>A0A183URJ6</accession>
<evidence type="ECO:0000313" key="4">
    <source>
        <dbReference type="WBParaSite" id="TCNE_0001111601-mRNA-1"/>
    </source>
</evidence>
<dbReference type="WBParaSite" id="TCNE_0001111601-mRNA-1">
    <property type="protein sequence ID" value="TCNE_0001111601-mRNA-1"/>
    <property type="gene ID" value="TCNE_0001111601"/>
</dbReference>
<gene>
    <name evidence="2" type="ORF">TCNE_LOCUS11113</name>
</gene>
<keyword evidence="3" id="KW-1185">Reference proteome</keyword>
<reference evidence="4" key="1">
    <citation type="submission" date="2016-06" db="UniProtKB">
        <authorList>
            <consortium name="WormBaseParasite"/>
        </authorList>
    </citation>
    <scope>IDENTIFICATION</scope>
</reference>
<dbReference type="Proteomes" id="UP000050794">
    <property type="component" value="Unassembled WGS sequence"/>
</dbReference>
<evidence type="ECO:0000313" key="3">
    <source>
        <dbReference type="Proteomes" id="UP000050794"/>
    </source>
</evidence>
<feature type="region of interest" description="Disordered" evidence="1">
    <location>
        <begin position="1"/>
        <end position="46"/>
    </location>
</feature>
<evidence type="ECO:0000313" key="2">
    <source>
        <dbReference type="EMBL" id="VDM42434.1"/>
    </source>
</evidence>
<dbReference type="AlphaFoldDB" id="A0A183URJ6"/>
<name>A0A183URJ6_TOXCA</name>
<sequence length="96" mass="10277">MSREWNSTIKPEVFSSRKQGGGPGASDEYAALIDSPASGPGAPNAFATHPDHVDFAAAGGKYSDFRRGSSGYGSSSLIFKVENLKPFNDKETHFHE</sequence>
<proteinExistence type="predicted"/>
<dbReference type="EMBL" id="UYWY01020744">
    <property type="protein sequence ID" value="VDM42434.1"/>
    <property type="molecule type" value="Genomic_DNA"/>
</dbReference>